<keyword evidence="1" id="KW-0677">Repeat</keyword>
<sequence>MYLNCVDLNSAELVFWDMVDRDDVAWNSLITGYLRNSKIKEGVWLFIKMMSVGFSPTLFTYFMVLNACSRLKDYRSGRLIHAHVIGRNVPLDLLLQITLVGMYCNVGNMRTAYKIFSRMENPDLVSWNSIISGYSENEDGEKAMNLFVQLREMFFPKPDDYTFAGIISATRAFPSSSYGKPLHAEVIKTGFERSVFVGSTLVSMYFKNHESEAAWRVFCSISVKDVVLWTELITVLRQGEIIHCYAVKLGYDAEMSLSGNLIDMYAKNGSLEAAYLVFSQILKQGLIPDQVTFLSLLSACSRSRLVEQGKFLWNYMNSIGLIPGPKHYTCMITLFSRAALLEEAEEIINKSPYIEDNLELWRTLLSSCVINKNFKVGIHAAEEVLRLKAEDGPTLVLLSNLYAVARRWDEVAEIRRNVRGLMLEKDPGLSWIEAKNDIHVLSSGDQSHPKADEVQAELHRLKRNMIRTENDDRETQNACYISCRDEAYALEVEFNSKTNEVHTGLKF</sequence>
<gene>
    <name evidence="4" type="ORF">D0Y65_001910</name>
</gene>
<dbReference type="AlphaFoldDB" id="A0A445M4R1"/>
<dbReference type="Gene3D" id="1.25.40.10">
    <property type="entry name" value="Tetratricopeptide repeat domain"/>
    <property type="match status" value="4"/>
</dbReference>
<keyword evidence="3" id="KW-0472">Membrane</keyword>
<dbReference type="InterPro" id="IPR046960">
    <property type="entry name" value="PPR_At4g14850-like_plant"/>
</dbReference>
<evidence type="ECO:0000313" key="5">
    <source>
        <dbReference type="Proteomes" id="UP000289340"/>
    </source>
</evidence>
<dbReference type="InterPro" id="IPR002885">
    <property type="entry name" value="PPR_rpt"/>
</dbReference>
<keyword evidence="5" id="KW-1185">Reference proteome</keyword>
<keyword evidence="3" id="KW-1133">Transmembrane helix</keyword>
<feature type="repeat" description="PPR" evidence="2">
    <location>
        <begin position="123"/>
        <end position="157"/>
    </location>
</feature>
<evidence type="ECO:0000256" key="2">
    <source>
        <dbReference type="PROSITE-ProRule" id="PRU00708"/>
    </source>
</evidence>
<dbReference type="FunFam" id="1.25.40.10:FF:000694">
    <property type="entry name" value="Pentatricopeptide repeat-containing protein At3g50420"/>
    <property type="match status" value="1"/>
</dbReference>
<dbReference type="NCBIfam" id="TIGR00756">
    <property type="entry name" value="PPR"/>
    <property type="match status" value="3"/>
</dbReference>
<reference evidence="4 5" key="1">
    <citation type="submission" date="2018-09" db="EMBL/GenBank/DDBJ databases">
        <title>A high-quality reference genome of wild soybean provides a powerful tool to mine soybean genomes.</title>
        <authorList>
            <person name="Xie M."/>
            <person name="Chung C.Y.L."/>
            <person name="Li M.-W."/>
            <person name="Wong F.-L."/>
            <person name="Chan T.-F."/>
            <person name="Lam H.-M."/>
        </authorList>
    </citation>
    <scope>NUCLEOTIDE SEQUENCE [LARGE SCALE GENOMIC DNA]</scope>
    <source>
        <strain evidence="5">cv. W05</strain>
        <tissue evidence="4">Hypocotyl of etiolated seedlings</tissue>
    </source>
</reference>
<protein>
    <submittedName>
        <fullName evidence="4">Pentatricopeptide repeat-containing protein</fullName>
    </submittedName>
</protein>
<dbReference type="EMBL" id="QZWG01000001">
    <property type="protein sequence ID" value="RZC30574.1"/>
    <property type="molecule type" value="Genomic_DNA"/>
</dbReference>
<dbReference type="Pfam" id="PF01535">
    <property type="entry name" value="PPR"/>
    <property type="match status" value="2"/>
</dbReference>
<dbReference type="PANTHER" id="PTHR47926">
    <property type="entry name" value="PENTATRICOPEPTIDE REPEAT-CONTAINING PROTEIN"/>
    <property type="match status" value="1"/>
</dbReference>
<dbReference type="InterPro" id="IPR046848">
    <property type="entry name" value="E_motif"/>
</dbReference>
<dbReference type="Pfam" id="PF20431">
    <property type="entry name" value="E_motif"/>
    <property type="match status" value="1"/>
</dbReference>
<evidence type="ECO:0000313" key="4">
    <source>
        <dbReference type="EMBL" id="RZC30574.1"/>
    </source>
</evidence>
<dbReference type="Proteomes" id="UP000289340">
    <property type="component" value="Chromosome 1"/>
</dbReference>
<name>A0A445M4R1_GLYSO</name>
<dbReference type="GO" id="GO:0009451">
    <property type="term" value="P:RNA modification"/>
    <property type="evidence" value="ECO:0007669"/>
    <property type="project" value="InterPro"/>
</dbReference>
<feature type="transmembrane region" description="Helical" evidence="3">
    <location>
        <begin position="43"/>
        <end position="64"/>
    </location>
</feature>
<comment type="caution">
    <text evidence="4">The sequence shown here is derived from an EMBL/GenBank/DDBJ whole genome shotgun (WGS) entry which is preliminary data.</text>
</comment>
<feature type="repeat" description="PPR" evidence="2">
    <location>
        <begin position="289"/>
        <end position="323"/>
    </location>
</feature>
<dbReference type="Pfam" id="PF13041">
    <property type="entry name" value="PPR_2"/>
    <property type="match status" value="3"/>
</dbReference>
<dbReference type="PROSITE" id="PS51375">
    <property type="entry name" value="PPR"/>
    <property type="match status" value="4"/>
</dbReference>
<dbReference type="GO" id="GO:0099402">
    <property type="term" value="P:plant organ development"/>
    <property type="evidence" value="ECO:0007669"/>
    <property type="project" value="UniProtKB-ARBA"/>
</dbReference>
<dbReference type="InterPro" id="IPR011990">
    <property type="entry name" value="TPR-like_helical_dom_sf"/>
</dbReference>
<evidence type="ECO:0000256" key="3">
    <source>
        <dbReference type="SAM" id="Phobius"/>
    </source>
</evidence>
<organism evidence="4 5">
    <name type="scientific">Glycine soja</name>
    <name type="common">Wild soybean</name>
    <dbReference type="NCBI Taxonomy" id="3848"/>
    <lineage>
        <taxon>Eukaryota</taxon>
        <taxon>Viridiplantae</taxon>
        <taxon>Streptophyta</taxon>
        <taxon>Embryophyta</taxon>
        <taxon>Tracheophyta</taxon>
        <taxon>Spermatophyta</taxon>
        <taxon>Magnoliopsida</taxon>
        <taxon>eudicotyledons</taxon>
        <taxon>Gunneridae</taxon>
        <taxon>Pentapetalae</taxon>
        <taxon>rosids</taxon>
        <taxon>fabids</taxon>
        <taxon>Fabales</taxon>
        <taxon>Fabaceae</taxon>
        <taxon>Papilionoideae</taxon>
        <taxon>50 kb inversion clade</taxon>
        <taxon>NPAAA clade</taxon>
        <taxon>indigoferoid/millettioid clade</taxon>
        <taxon>Phaseoleae</taxon>
        <taxon>Glycine</taxon>
        <taxon>Glycine subgen. Soja</taxon>
    </lineage>
</organism>
<dbReference type="FunFam" id="1.25.40.10:FF:000158">
    <property type="entry name" value="pentatricopeptide repeat-containing protein At2g33680"/>
    <property type="match status" value="1"/>
</dbReference>
<keyword evidence="3" id="KW-0812">Transmembrane</keyword>
<proteinExistence type="predicted"/>
<dbReference type="GO" id="GO:0003723">
    <property type="term" value="F:RNA binding"/>
    <property type="evidence" value="ECO:0007669"/>
    <property type="project" value="InterPro"/>
</dbReference>
<feature type="repeat" description="PPR" evidence="2">
    <location>
        <begin position="254"/>
        <end position="288"/>
    </location>
</feature>
<dbReference type="PANTHER" id="PTHR47926:SF356">
    <property type="entry name" value="(WILD MALAYSIAN BANANA) HYPOTHETICAL PROTEIN"/>
    <property type="match status" value="1"/>
</dbReference>
<feature type="repeat" description="PPR" evidence="2">
    <location>
        <begin position="22"/>
        <end position="56"/>
    </location>
</feature>
<accession>A0A445M4R1</accession>
<evidence type="ECO:0000256" key="1">
    <source>
        <dbReference type="ARBA" id="ARBA00022737"/>
    </source>
</evidence>